<reference evidence="1 2" key="1">
    <citation type="journal article" date="2019" name="Nat. Ecol. Evol.">
        <title>Megaphylogeny resolves global patterns of mushroom evolution.</title>
        <authorList>
            <person name="Varga T."/>
            <person name="Krizsan K."/>
            <person name="Foldi C."/>
            <person name="Dima B."/>
            <person name="Sanchez-Garcia M."/>
            <person name="Sanchez-Ramirez S."/>
            <person name="Szollosi G.J."/>
            <person name="Szarkandi J.G."/>
            <person name="Papp V."/>
            <person name="Albert L."/>
            <person name="Andreopoulos W."/>
            <person name="Angelini C."/>
            <person name="Antonin V."/>
            <person name="Barry K.W."/>
            <person name="Bougher N.L."/>
            <person name="Buchanan P."/>
            <person name="Buyck B."/>
            <person name="Bense V."/>
            <person name="Catcheside P."/>
            <person name="Chovatia M."/>
            <person name="Cooper J."/>
            <person name="Damon W."/>
            <person name="Desjardin D."/>
            <person name="Finy P."/>
            <person name="Geml J."/>
            <person name="Haridas S."/>
            <person name="Hughes K."/>
            <person name="Justo A."/>
            <person name="Karasinski D."/>
            <person name="Kautmanova I."/>
            <person name="Kiss B."/>
            <person name="Kocsube S."/>
            <person name="Kotiranta H."/>
            <person name="LaButti K.M."/>
            <person name="Lechner B.E."/>
            <person name="Liimatainen K."/>
            <person name="Lipzen A."/>
            <person name="Lukacs Z."/>
            <person name="Mihaltcheva S."/>
            <person name="Morgado L.N."/>
            <person name="Niskanen T."/>
            <person name="Noordeloos M.E."/>
            <person name="Ohm R.A."/>
            <person name="Ortiz-Santana B."/>
            <person name="Ovrebo C."/>
            <person name="Racz N."/>
            <person name="Riley R."/>
            <person name="Savchenko A."/>
            <person name="Shiryaev A."/>
            <person name="Soop K."/>
            <person name="Spirin V."/>
            <person name="Szebenyi C."/>
            <person name="Tomsovsky M."/>
            <person name="Tulloss R.E."/>
            <person name="Uehling J."/>
            <person name="Grigoriev I.V."/>
            <person name="Vagvolgyi C."/>
            <person name="Papp T."/>
            <person name="Martin F.M."/>
            <person name="Miettinen O."/>
            <person name="Hibbett D.S."/>
            <person name="Nagy L.G."/>
        </authorList>
    </citation>
    <scope>NUCLEOTIDE SEQUENCE [LARGE SCALE GENOMIC DNA]</scope>
    <source>
        <strain evidence="1 2">HHB13444</strain>
    </source>
</reference>
<dbReference type="EMBL" id="ML211451">
    <property type="protein sequence ID" value="TFK82781.1"/>
    <property type="molecule type" value="Genomic_DNA"/>
</dbReference>
<proteinExistence type="predicted"/>
<dbReference type="Proteomes" id="UP000308197">
    <property type="component" value="Unassembled WGS sequence"/>
</dbReference>
<evidence type="ECO:0000313" key="1">
    <source>
        <dbReference type="EMBL" id="TFK82781.1"/>
    </source>
</evidence>
<organism evidence="1 2">
    <name type="scientific">Polyporus arcularius HHB13444</name>
    <dbReference type="NCBI Taxonomy" id="1314778"/>
    <lineage>
        <taxon>Eukaryota</taxon>
        <taxon>Fungi</taxon>
        <taxon>Dikarya</taxon>
        <taxon>Basidiomycota</taxon>
        <taxon>Agaricomycotina</taxon>
        <taxon>Agaricomycetes</taxon>
        <taxon>Polyporales</taxon>
        <taxon>Polyporaceae</taxon>
        <taxon>Polyporus</taxon>
    </lineage>
</organism>
<name>A0A5C3NZU1_9APHY</name>
<sequence>MAADDITADDLAHLRPFALKVETHMPGKAFEKLSYALPDAHISTWKKIQARVAQLLGIQPELYDCCANSCICFVGPHAALTTCPHCKEDRYRANGQARCHFLYIPFTSRLKALLANRDSARRMLYRGKEHQHTPGRISDVMDSTDYRTLLTQKVVVDGRELPHKYFQDKRDIALGLSTDGFAPHRRRKKT</sequence>
<keyword evidence="2" id="KW-1185">Reference proteome</keyword>
<feature type="non-terminal residue" evidence="1">
    <location>
        <position position="190"/>
    </location>
</feature>
<protein>
    <submittedName>
        <fullName evidence="1">Uncharacterized protein</fullName>
    </submittedName>
</protein>
<dbReference type="STRING" id="1314778.A0A5C3NZU1"/>
<dbReference type="InParanoid" id="A0A5C3NZU1"/>
<evidence type="ECO:0000313" key="2">
    <source>
        <dbReference type="Proteomes" id="UP000308197"/>
    </source>
</evidence>
<dbReference type="AlphaFoldDB" id="A0A5C3NZU1"/>
<gene>
    <name evidence="1" type="ORF">K466DRAFT_499669</name>
</gene>
<accession>A0A5C3NZU1</accession>